<gene>
    <name evidence="1" type="ORF">DVH24_018078</name>
</gene>
<dbReference type="EMBL" id="RDQH01000328">
    <property type="protein sequence ID" value="RXI06036.1"/>
    <property type="molecule type" value="Genomic_DNA"/>
</dbReference>
<organism evidence="1 2">
    <name type="scientific">Malus domestica</name>
    <name type="common">Apple</name>
    <name type="synonym">Pyrus malus</name>
    <dbReference type="NCBI Taxonomy" id="3750"/>
    <lineage>
        <taxon>Eukaryota</taxon>
        <taxon>Viridiplantae</taxon>
        <taxon>Streptophyta</taxon>
        <taxon>Embryophyta</taxon>
        <taxon>Tracheophyta</taxon>
        <taxon>Spermatophyta</taxon>
        <taxon>Magnoliopsida</taxon>
        <taxon>eudicotyledons</taxon>
        <taxon>Gunneridae</taxon>
        <taxon>Pentapetalae</taxon>
        <taxon>rosids</taxon>
        <taxon>fabids</taxon>
        <taxon>Rosales</taxon>
        <taxon>Rosaceae</taxon>
        <taxon>Amygdaloideae</taxon>
        <taxon>Maleae</taxon>
        <taxon>Malus</taxon>
    </lineage>
</organism>
<evidence type="ECO:0000313" key="1">
    <source>
        <dbReference type="EMBL" id="RXI06036.1"/>
    </source>
</evidence>
<proteinExistence type="predicted"/>
<accession>A0A498KF54</accession>
<dbReference type="Proteomes" id="UP000290289">
    <property type="component" value="Chromosome 2"/>
</dbReference>
<name>A0A498KF54_MALDO</name>
<evidence type="ECO:0000313" key="2">
    <source>
        <dbReference type="Proteomes" id="UP000290289"/>
    </source>
</evidence>
<reference evidence="1 2" key="1">
    <citation type="submission" date="2018-10" db="EMBL/GenBank/DDBJ databases">
        <title>A high-quality apple genome assembly.</title>
        <authorList>
            <person name="Hu J."/>
        </authorList>
    </citation>
    <scope>NUCLEOTIDE SEQUENCE [LARGE SCALE GENOMIC DNA]</scope>
    <source>
        <strain evidence="2">cv. HFTH1</strain>
        <tissue evidence="1">Young leaf</tissue>
    </source>
</reference>
<sequence>MDKTRNLCRATNSVEKNNLDCVNIISTNIEFGQRRSSFSCFLEWLSCRAAVLKHGQFDLLLVFIHTIWLARNSLLWNDKQENPIVVSRLAGLFLLDFVYNPKLLLAPCFLLLDGLCRPQSRLR</sequence>
<comment type="caution">
    <text evidence="1">The sequence shown here is derived from an EMBL/GenBank/DDBJ whole genome shotgun (WGS) entry which is preliminary data.</text>
</comment>
<protein>
    <submittedName>
        <fullName evidence="1">Uncharacterized protein</fullName>
    </submittedName>
</protein>
<keyword evidence="2" id="KW-1185">Reference proteome</keyword>
<dbReference type="AlphaFoldDB" id="A0A498KF54"/>